<dbReference type="EMBL" id="CP155571">
    <property type="protein sequence ID" value="XFO73357.1"/>
    <property type="molecule type" value="Genomic_DNA"/>
</dbReference>
<dbReference type="RefSeq" id="WP_093797908.1">
    <property type="nucleotide sequence ID" value="NZ_CP155571.1"/>
</dbReference>
<dbReference type="Pfam" id="PF00884">
    <property type="entry name" value="Sulfatase"/>
    <property type="match status" value="1"/>
</dbReference>
<evidence type="ECO:0000256" key="4">
    <source>
        <dbReference type="ARBA" id="ARBA00022837"/>
    </source>
</evidence>
<gene>
    <name evidence="7" type="ORF">SPACI_034430</name>
</gene>
<dbReference type="InterPro" id="IPR000917">
    <property type="entry name" value="Sulfatase_N"/>
</dbReference>
<dbReference type="SUPFAM" id="SSF53649">
    <property type="entry name" value="Alkaline phosphatase-like"/>
    <property type="match status" value="1"/>
</dbReference>
<name>A0ABZ3J4Q7_SPOA4</name>
<feature type="domain" description="Sulfatase N-terminal" evidence="6">
    <location>
        <begin position="52"/>
        <end position="462"/>
    </location>
</feature>
<dbReference type="CDD" id="cd16025">
    <property type="entry name" value="PAS_like"/>
    <property type="match status" value="1"/>
</dbReference>
<evidence type="ECO:0000256" key="5">
    <source>
        <dbReference type="SAM" id="SignalP"/>
    </source>
</evidence>
<evidence type="ECO:0000259" key="6">
    <source>
        <dbReference type="Pfam" id="PF00884"/>
    </source>
</evidence>
<keyword evidence="8" id="KW-1185">Reference proteome</keyword>
<reference evidence="7" key="1">
    <citation type="submission" date="2024-05" db="EMBL/GenBank/DDBJ databases">
        <title>Isolation and characterization of Sporomusa carbonis sp. nov., a carboxydotrophic hydrogenogen in the genus of Sporomusa isolated from a charcoal burning pile.</title>
        <authorList>
            <person name="Boeer T."/>
            <person name="Rosenbaum F."/>
            <person name="Eysell L."/>
            <person name="Mueller V."/>
            <person name="Daniel R."/>
            <person name="Poehlein A."/>
        </authorList>
    </citation>
    <scope>NUCLEOTIDE SEQUENCE [LARGE SCALE GENOMIC DNA]</scope>
    <source>
        <strain evidence="7">DSM 3132</strain>
    </source>
</reference>
<keyword evidence="3" id="KW-0378">Hydrolase</keyword>
<keyword evidence="2" id="KW-0479">Metal-binding</keyword>
<protein>
    <recommendedName>
        <fullName evidence="6">Sulfatase N-terminal domain-containing protein</fullName>
    </recommendedName>
</protein>
<feature type="chain" id="PRO_5046724721" description="Sulfatase N-terminal domain-containing protein" evidence="5">
    <location>
        <begin position="31"/>
        <end position="760"/>
    </location>
</feature>
<feature type="signal peptide" evidence="5">
    <location>
        <begin position="1"/>
        <end position="30"/>
    </location>
</feature>
<dbReference type="Gene3D" id="3.40.720.10">
    <property type="entry name" value="Alkaline Phosphatase, subunit A"/>
    <property type="match status" value="1"/>
</dbReference>
<accession>A0ABZ3J4Q7</accession>
<dbReference type="PANTHER" id="PTHR42693">
    <property type="entry name" value="ARYLSULFATASE FAMILY MEMBER"/>
    <property type="match status" value="1"/>
</dbReference>
<keyword evidence="4" id="KW-0106">Calcium</keyword>
<evidence type="ECO:0000256" key="1">
    <source>
        <dbReference type="ARBA" id="ARBA00008779"/>
    </source>
</evidence>
<comment type="similarity">
    <text evidence="1">Belongs to the sulfatase family.</text>
</comment>
<evidence type="ECO:0000256" key="2">
    <source>
        <dbReference type="ARBA" id="ARBA00022723"/>
    </source>
</evidence>
<dbReference type="Proteomes" id="UP000216052">
    <property type="component" value="Chromosome"/>
</dbReference>
<sequence>MDANRKDCRLLQVSALGLAVAASLTLPALAAEPTSQDKQPVKESEAKAPKTNIVYIVIDDMGYSDFGCYGSEIKTPNIDKLAANGLIYNNFNTCPLCSPTRASLLTGRDNHAVGMGSVANYDMGSASPDYRGRVKDSAATVAQILKSHDYSTMGVGKWHLAPVHQVTPAGPYDYWPLAKGFERFYGYLDGETDQYKPQLFYDNHLIETPKTPGYQFSQDLVDHAIQFVTDQVSITPDKPYFLYVAFSAVHSPLQAPKKYIDMYKGVYDQGWDKIREERFERQKKLGIIPTDAELTPRDPNVKVWDSLSSDEKRLFARFEETYAGYLSYADAQIGRLIKHLQDIGQYDNTMLVLISDNGGTNSGGENGSDDFVKTLNGIKPSVKELLKRIDEIGGPDFGAVYPSGWGMVSNTPFKGYKGGLYNGGVRDPLIIQWPTNIKAKGELRSQYVHVTDITPTVFDVLKIAAPENFQGINQLPIDGKSITDTFDNKEAATKHDTQYYALGASRSIYQNGWKAVAIHKAGQPFENDIWELYNLNVDFAENHNVAEEYPEKLKELKELWAAEAKKHHATLLSANELGAAKPSDAVNNRNSFTYYQGVGPINSTAAPSIKNRSYTITVPVTRADKSQSGVLAAMGGDTAGYTLYIRNNHFVYEYNLFGTSYKIESDREVPVGDATLKFEFIKTGLFAGIGRLYINDVLSGEVVMPKTLRGMLPMESLDIGRDRYSAVSKAYKNMNEFPFAGELKYVDFELQNDQKAGTKN</sequence>
<proteinExistence type="inferred from homology"/>
<keyword evidence="5" id="KW-0732">Signal</keyword>
<organism evidence="7 8">
    <name type="scientific">Sporomusa acidovorans (strain ATCC 49682 / DSM 3132 / Mol)</name>
    <dbReference type="NCBI Taxonomy" id="1123286"/>
    <lineage>
        <taxon>Bacteria</taxon>
        <taxon>Bacillati</taxon>
        <taxon>Bacillota</taxon>
        <taxon>Negativicutes</taxon>
        <taxon>Selenomonadales</taxon>
        <taxon>Sporomusaceae</taxon>
        <taxon>Sporomusa</taxon>
    </lineage>
</organism>
<evidence type="ECO:0000313" key="7">
    <source>
        <dbReference type="EMBL" id="XFO73357.1"/>
    </source>
</evidence>
<evidence type="ECO:0000256" key="3">
    <source>
        <dbReference type="ARBA" id="ARBA00022801"/>
    </source>
</evidence>
<dbReference type="PROSITE" id="PS00523">
    <property type="entry name" value="SULFATASE_1"/>
    <property type="match status" value="1"/>
</dbReference>
<dbReference type="InterPro" id="IPR017850">
    <property type="entry name" value="Alkaline_phosphatase_core_sf"/>
</dbReference>
<dbReference type="InterPro" id="IPR050738">
    <property type="entry name" value="Sulfatase"/>
</dbReference>
<dbReference type="Gene3D" id="3.30.1120.10">
    <property type="match status" value="1"/>
</dbReference>
<evidence type="ECO:0000313" key="8">
    <source>
        <dbReference type="Proteomes" id="UP000216052"/>
    </source>
</evidence>
<dbReference type="InterPro" id="IPR024607">
    <property type="entry name" value="Sulfatase_CS"/>
</dbReference>